<dbReference type="PANTHER" id="PTHR43685:SF13">
    <property type="entry name" value="O ANTIGEN BIOSYNTHESIS RHAMNOSYLTRANSFERASE RFBN"/>
    <property type="match status" value="1"/>
</dbReference>
<protein>
    <submittedName>
        <fullName evidence="2">Rhamnosyltransferase</fullName>
    </submittedName>
</protein>
<dbReference type="EMBL" id="FRAR01000015">
    <property type="protein sequence ID" value="SHK51784.1"/>
    <property type="molecule type" value="Genomic_DNA"/>
</dbReference>
<reference evidence="3" key="1">
    <citation type="submission" date="2016-11" db="EMBL/GenBank/DDBJ databases">
        <authorList>
            <person name="Varghese N."/>
            <person name="Submissions S."/>
        </authorList>
    </citation>
    <scope>NUCLEOTIDE SEQUENCE [LARGE SCALE GENOMIC DNA]</scope>
    <source>
        <strain evidence="3">DSM 10349</strain>
    </source>
</reference>
<evidence type="ECO:0000313" key="3">
    <source>
        <dbReference type="Proteomes" id="UP000183997"/>
    </source>
</evidence>
<dbReference type="PANTHER" id="PTHR43685">
    <property type="entry name" value="GLYCOSYLTRANSFERASE"/>
    <property type="match status" value="1"/>
</dbReference>
<dbReference type="GO" id="GO:0044010">
    <property type="term" value="P:single-species biofilm formation"/>
    <property type="evidence" value="ECO:0007669"/>
    <property type="project" value="TreeGrafter"/>
</dbReference>
<keyword evidence="3" id="KW-1185">Reference proteome</keyword>
<dbReference type="AlphaFoldDB" id="A0A1M6T4E7"/>
<accession>A0A1M6T4E7</accession>
<evidence type="ECO:0000313" key="2">
    <source>
        <dbReference type="EMBL" id="SHK51784.1"/>
    </source>
</evidence>
<gene>
    <name evidence="2" type="ORF">SAMN02745123_02166</name>
</gene>
<feature type="domain" description="Glycosyltransferase 2-like" evidence="1">
    <location>
        <begin position="9"/>
        <end position="175"/>
    </location>
</feature>
<proteinExistence type="predicted"/>
<name>A0A1M6T4E7_9FIRM</name>
<dbReference type="InterPro" id="IPR001173">
    <property type="entry name" value="Glyco_trans_2-like"/>
</dbReference>
<dbReference type="GO" id="GO:0016740">
    <property type="term" value="F:transferase activity"/>
    <property type="evidence" value="ECO:0007669"/>
    <property type="project" value="UniProtKB-KW"/>
</dbReference>
<dbReference type="SUPFAM" id="SSF53448">
    <property type="entry name" value="Nucleotide-diphospho-sugar transferases"/>
    <property type="match status" value="1"/>
</dbReference>
<dbReference type="STRING" id="1121421.SAMN02745123_02166"/>
<dbReference type="InterPro" id="IPR029044">
    <property type="entry name" value="Nucleotide-diphossugar_trans"/>
</dbReference>
<dbReference type="InterPro" id="IPR050834">
    <property type="entry name" value="Glycosyltransf_2"/>
</dbReference>
<dbReference type="Pfam" id="PF00535">
    <property type="entry name" value="Glycos_transf_2"/>
    <property type="match status" value="1"/>
</dbReference>
<keyword evidence="2" id="KW-0808">Transferase</keyword>
<dbReference type="Gene3D" id="3.90.550.10">
    <property type="entry name" value="Spore Coat Polysaccharide Biosynthesis Protein SpsA, Chain A"/>
    <property type="match status" value="1"/>
</dbReference>
<dbReference type="OrthoDB" id="9790005at2"/>
<organism evidence="2 3">
    <name type="scientific">Desulforamulus aeronauticus DSM 10349</name>
    <dbReference type="NCBI Taxonomy" id="1121421"/>
    <lineage>
        <taxon>Bacteria</taxon>
        <taxon>Bacillati</taxon>
        <taxon>Bacillota</taxon>
        <taxon>Clostridia</taxon>
        <taxon>Eubacteriales</taxon>
        <taxon>Peptococcaceae</taxon>
        <taxon>Desulforamulus</taxon>
    </lineage>
</organism>
<dbReference type="Proteomes" id="UP000183997">
    <property type="component" value="Unassembled WGS sequence"/>
</dbReference>
<sequence length="312" mass="34747">MALIKLVISVIIPTLNGAKELPKLLEQLTLQTTKVQEIIIIDSESVDKTLQVAKSYGAKILNVSRDNFDHGGTRNLAATKATGDIIVFMTQDAVPANKETIGKLIEPLAEQGIIVSYARQLPKTGTKTTDKFLRQYNYPASSKVKSKEDIPALGIGTFQNSNVCAAYQRTEFEKLGGFPQSIVSNEDMLFAARVIMAGYKVAYTAEAMVLHSHNYSCWQLFKRYFDIGASLNNAPFIKQLGKAETKGLDFLSKQLKYVYTESDLPSVPTVFLEAFCKYAGFKLGENHRLLPKAFKKYLGLHRGYWSRVSNIL</sequence>
<evidence type="ECO:0000259" key="1">
    <source>
        <dbReference type="Pfam" id="PF00535"/>
    </source>
</evidence>